<reference evidence="1" key="2">
    <citation type="submission" date="2021-08" db="EMBL/GenBank/DDBJ databases">
        <authorList>
            <person name="Tani A."/>
            <person name="Ola A."/>
            <person name="Ogura Y."/>
            <person name="Katsura K."/>
            <person name="Hayashi T."/>
        </authorList>
    </citation>
    <scope>NUCLEOTIDE SEQUENCE</scope>
    <source>
        <strain evidence="1">DSM 23632</strain>
    </source>
</reference>
<organism evidence="1 2">
    <name type="scientific">Methylobacterium trifolii</name>
    <dbReference type="NCBI Taxonomy" id="1003092"/>
    <lineage>
        <taxon>Bacteria</taxon>
        <taxon>Pseudomonadati</taxon>
        <taxon>Pseudomonadota</taxon>
        <taxon>Alphaproteobacteria</taxon>
        <taxon>Hyphomicrobiales</taxon>
        <taxon>Methylobacteriaceae</taxon>
        <taxon>Methylobacterium</taxon>
    </lineage>
</organism>
<evidence type="ECO:0000313" key="2">
    <source>
        <dbReference type="Proteomes" id="UP001055057"/>
    </source>
</evidence>
<comment type="caution">
    <text evidence="1">The sequence shown here is derived from an EMBL/GenBank/DDBJ whole genome shotgun (WGS) entry which is preliminary data.</text>
</comment>
<dbReference type="SUPFAM" id="SSF52096">
    <property type="entry name" value="ClpP/crotonase"/>
    <property type="match status" value="1"/>
</dbReference>
<dbReference type="Proteomes" id="UP001055057">
    <property type="component" value="Unassembled WGS sequence"/>
</dbReference>
<protein>
    <recommendedName>
        <fullName evidence="3">Peptidase S14</fullName>
    </recommendedName>
</protein>
<dbReference type="Gene3D" id="3.90.226.10">
    <property type="entry name" value="2-enoyl-CoA Hydratase, Chain A, domain 1"/>
    <property type="match status" value="1"/>
</dbReference>
<keyword evidence="2" id="KW-1185">Reference proteome</keyword>
<dbReference type="RefSeq" id="WP_238183880.1">
    <property type="nucleotide sequence ID" value="NZ_BPRB01000201.1"/>
</dbReference>
<name>A0ABQ4U4I7_9HYPH</name>
<gene>
    <name evidence="1" type="ORF">MPOCJGCO_3434</name>
</gene>
<accession>A0ABQ4U4I7</accession>
<evidence type="ECO:0000313" key="1">
    <source>
        <dbReference type="EMBL" id="GJE61312.1"/>
    </source>
</evidence>
<proteinExistence type="predicted"/>
<dbReference type="EMBL" id="BPRB01000201">
    <property type="protein sequence ID" value="GJE61312.1"/>
    <property type="molecule type" value="Genomic_DNA"/>
</dbReference>
<dbReference type="InterPro" id="IPR029045">
    <property type="entry name" value="ClpP/crotonase-like_dom_sf"/>
</dbReference>
<sequence>MDTTPLAPPAFRAPAILLSGPVDYDMYKNFRRQLDQASEQELVVVELSTLGGDPEVARMMGEDIRFHSAMSPERRFAFLGKAAIYSAGTTFMSFFATPNRYLTRGTRLMIHERKLSKELKINGPLTTCVATVRATLHEIECSIAIQNEGFANLVHGSSVTLDEVLKRAPSNWYIEAEEARSLGLIQAVI</sequence>
<reference evidence="1" key="1">
    <citation type="journal article" date="2021" name="Front. Microbiol.">
        <title>Comprehensive Comparative Genomics and Phenotyping of Methylobacterium Species.</title>
        <authorList>
            <person name="Alessa O."/>
            <person name="Ogura Y."/>
            <person name="Fujitani Y."/>
            <person name="Takami H."/>
            <person name="Hayashi T."/>
            <person name="Sahin N."/>
            <person name="Tani A."/>
        </authorList>
    </citation>
    <scope>NUCLEOTIDE SEQUENCE</scope>
    <source>
        <strain evidence="1">DSM 23632</strain>
    </source>
</reference>
<evidence type="ECO:0008006" key="3">
    <source>
        <dbReference type="Google" id="ProtNLM"/>
    </source>
</evidence>